<proteinExistence type="predicted"/>
<gene>
    <name evidence="6" type="ORF">HFRIS_008696</name>
</gene>
<feature type="domain" description="OmpA-like" evidence="5">
    <location>
        <begin position="57"/>
        <end position="172"/>
    </location>
</feature>
<comment type="caution">
    <text evidence="6">The sequence shown here is derived from an EMBL/GenBank/DDBJ whole genome shotgun (WGS) entry which is preliminary data.</text>
</comment>
<keyword evidence="2 3" id="KW-0472">Membrane</keyword>
<dbReference type="Proteomes" id="UP000006772">
    <property type="component" value="Unassembled WGS sequence"/>
</dbReference>
<sequence length="172" mass="18208">MTLATSSLFSRLLAAMLLGSTLLLSGCQTPPPAAPQAGLTQSQVALLQQQGFHLTDEGWELSFADKLLFAVDDYALTEQSRTAVGKIGRALLSVDITELRVDGHTDNTGADAYNNRLSQQRADAVADALASIGIARDHIATRGLGKSKPIADNRTAAGRAENRRVVIVVPAQ</sequence>
<evidence type="ECO:0000256" key="3">
    <source>
        <dbReference type="PROSITE-ProRule" id="PRU00473"/>
    </source>
</evidence>
<feature type="chain" id="PRO_5042542516" evidence="4">
    <location>
        <begin position="26"/>
        <end position="172"/>
    </location>
</feature>
<name>A0AAI9IFE2_9BURK</name>
<dbReference type="PRINTS" id="PR01023">
    <property type="entry name" value="NAFLGMOTY"/>
</dbReference>
<keyword evidence="6" id="KW-0449">Lipoprotein</keyword>
<dbReference type="InterPro" id="IPR006665">
    <property type="entry name" value="OmpA-like"/>
</dbReference>
<comment type="subcellular location">
    <subcellularLocation>
        <location evidence="1">Cell outer membrane</location>
    </subcellularLocation>
</comment>
<dbReference type="PROSITE" id="PS51123">
    <property type="entry name" value="OMPA_2"/>
    <property type="match status" value="1"/>
</dbReference>
<evidence type="ECO:0000313" key="6">
    <source>
        <dbReference type="EMBL" id="EOA05207.1"/>
    </source>
</evidence>
<feature type="signal peptide" evidence="4">
    <location>
        <begin position="1"/>
        <end position="25"/>
    </location>
</feature>
<dbReference type="EMBL" id="AEEC02000009">
    <property type="protein sequence ID" value="EOA05207.1"/>
    <property type="molecule type" value="Genomic_DNA"/>
</dbReference>
<dbReference type="InterPro" id="IPR036737">
    <property type="entry name" value="OmpA-like_sf"/>
</dbReference>
<protein>
    <submittedName>
        <fullName evidence="6">Positive effector of YfiN activity, OM lipoprotein</fullName>
    </submittedName>
</protein>
<accession>A0AAI9IFE2</accession>
<dbReference type="CDD" id="cd07185">
    <property type="entry name" value="OmpA_C-like"/>
    <property type="match status" value="1"/>
</dbReference>
<keyword evidence="4" id="KW-0732">Signal</keyword>
<organism evidence="6 7">
    <name type="scientific">Herbaspirillum frisingense GSF30</name>
    <dbReference type="NCBI Taxonomy" id="864073"/>
    <lineage>
        <taxon>Bacteria</taxon>
        <taxon>Pseudomonadati</taxon>
        <taxon>Pseudomonadota</taxon>
        <taxon>Betaproteobacteria</taxon>
        <taxon>Burkholderiales</taxon>
        <taxon>Oxalobacteraceae</taxon>
        <taxon>Herbaspirillum</taxon>
    </lineage>
</organism>
<dbReference type="Gene3D" id="3.30.1330.60">
    <property type="entry name" value="OmpA-like domain"/>
    <property type="match status" value="1"/>
</dbReference>
<dbReference type="GO" id="GO:0009279">
    <property type="term" value="C:cell outer membrane"/>
    <property type="evidence" value="ECO:0007669"/>
    <property type="project" value="UniProtKB-SubCell"/>
</dbReference>
<evidence type="ECO:0000256" key="1">
    <source>
        <dbReference type="ARBA" id="ARBA00004442"/>
    </source>
</evidence>
<evidence type="ECO:0000256" key="2">
    <source>
        <dbReference type="ARBA" id="ARBA00023136"/>
    </source>
</evidence>
<evidence type="ECO:0000259" key="5">
    <source>
        <dbReference type="PROSITE" id="PS51123"/>
    </source>
</evidence>
<dbReference type="SUPFAM" id="SSF103088">
    <property type="entry name" value="OmpA-like"/>
    <property type="match status" value="1"/>
</dbReference>
<evidence type="ECO:0000256" key="4">
    <source>
        <dbReference type="SAM" id="SignalP"/>
    </source>
</evidence>
<dbReference type="PANTHER" id="PTHR30329">
    <property type="entry name" value="STATOR ELEMENT OF FLAGELLAR MOTOR COMPLEX"/>
    <property type="match status" value="1"/>
</dbReference>
<dbReference type="PANTHER" id="PTHR30329:SF17">
    <property type="entry name" value="LIPOPROTEIN YFIB-RELATED"/>
    <property type="match status" value="1"/>
</dbReference>
<evidence type="ECO:0000313" key="7">
    <source>
        <dbReference type="Proteomes" id="UP000006772"/>
    </source>
</evidence>
<dbReference type="AlphaFoldDB" id="A0AAI9IFE2"/>
<dbReference type="PRINTS" id="PR01021">
    <property type="entry name" value="OMPADOMAIN"/>
</dbReference>
<dbReference type="RefSeq" id="WP_006462921.1">
    <property type="nucleotide sequence ID" value="NZ_AEEC02000009.1"/>
</dbReference>
<reference evidence="6 7" key="1">
    <citation type="journal article" date="2013" name="Front. Microbiol.">
        <title>The genome of the endophytic bacterium H. frisingense GSF30(T) identifies diverse strategies in the Herbaspirillum genus to interact with plants.</title>
        <authorList>
            <person name="Straub D."/>
            <person name="Rothballer M."/>
            <person name="Hartmann A."/>
            <person name="Ludewig U."/>
        </authorList>
    </citation>
    <scope>NUCLEOTIDE SEQUENCE [LARGE SCALE GENOMIC DNA]</scope>
    <source>
        <strain evidence="6 7">GSF30</strain>
    </source>
</reference>
<dbReference type="InterPro" id="IPR006664">
    <property type="entry name" value="OMP_bac"/>
</dbReference>
<dbReference type="Pfam" id="PF00691">
    <property type="entry name" value="OmpA"/>
    <property type="match status" value="1"/>
</dbReference>
<dbReference type="InterPro" id="IPR050330">
    <property type="entry name" value="Bact_OuterMem_StrucFunc"/>
</dbReference>